<dbReference type="Pfam" id="PF03592">
    <property type="entry name" value="Terminase_2"/>
    <property type="match status" value="1"/>
</dbReference>
<feature type="region of interest" description="Disordered" evidence="1">
    <location>
        <begin position="300"/>
        <end position="333"/>
    </location>
</feature>
<feature type="compositionally biased region" description="Basic residues" evidence="1">
    <location>
        <begin position="40"/>
        <end position="50"/>
    </location>
</feature>
<evidence type="ECO:0000256" key="1">
    <source>
        <dbReference type="SAM" id="MobiDB-lite"/>
    </source>
</evidence>
<feature type="region of interest" description="Disordered" evidence="1">
    <location>
        <begin position="25"/>
        <end position="96"/>
    </location>
</feature>
<sequence>MSRPDENALKSDYCAGVLSIQKVADKHGVRKSTLIDKAKKNQWVRKKNPTKKSDQKANGRTDGRTDDWEEKRAKKADEKNPENFPHDNGHDDNRYTFNPDDFGISEQQALFAELVASGKSPTEAYRLAGYQAEGNSVYAAASRLLRNAKVYRAIRWLRDKRQRRLALTEDEIIHQLSAIASADPNEISQIRRVNCRYCWGHNHKYQWRDLDEYHGVLEHDPEGGKPEYGGIGFFESAVPNPECPRCGGEGIPDIYFADTTQIDGPARWLIAGVRQTMNGLEVKIASQEAARRELLRILERRQASKPTEPQMPGDDYRLQELTPDEAVPQKPVL</sequence>
<comment type="caution">
    <text evidence="2">The sequence shown here is derived from an EMBL/GenBank/DDBJ whole genome shotgun (WGS) entry which is preliminary data.</text>
</comment>
<accession>A0A754EA52</accession>
<feature type="compositionally biased region" description="Basic and acidic residues" evidence="1">
    <location>
        <begin position="51"/>
        <end position="94"/>
    </location>
</feature>
<name>A0A754EA52_SALER</name>
<dbReference type="RefSeq" id="WP_079791472.1">
    <property type="nucleotide sequence ID" value="NZ_MXLQ01000006.1"/>
</dbReference>
<organism evidence="2">
    <name type="scientific">Salmonella enterica</name>
    <name type="common">Salmonella choleraesuis</name>
    <dbReference type="NCBI Taxonomy" id="28901"/>
    <lineage>
        <taxon>Bacteria</taxon>
        <taxon>Pseudomonadati</taxon>
        <taxon>Pseudomonadota</taxon>
        <taxon>Gammaproteobacteria</taxon>
        <taxon>Enterobacterales</taxon>
        <taxon>Enterobacteriaceae</taxon>
        <taxon>Salmonella</taxon>
    </lineage>
</organism>
<reference evidence="2" key="2">
    <citation type="submission" date="2020-02" db="EMBL/GenBank/DDBJ databases">
        <authorList>
            <consortium name="NCBI Pathogen Detection Project"/>
        </authorList>
    </citation>
    <scope>NUCLEOTIDE SEQUENCE</scope>
    <source>
        <strain evidence="2">MA.MZ045</strain>
    </source>
</reference>
<reference evidence="2" key="1">
    <citation type="journal article" date="2018" name="Genome Biol.">
        <title>SKESA: strategic k-mer extension for scrupulous assemblies.</title>
        <authorList>
            <person name="Souvorov A."/>
            <person name="Agarwala R."/>
            <person name="Lipman D.J."/>
        </authorList>
    </citation>
    <scope>NUCLEOTIDE SEQUENCE</scope>
    <source>
        <strain evidence="2">MA.MZ045</strain>
    </source>
</reference>
<protein>
    <submittedName>
        <fullName evidence="2">Terminase small subunit</fullName>
    </submittedName>
</protein>
<dbReference type="InterPro" id="IPR038713">
    <property type="entry name" value="Terminase_Gp1_N_sf"/>
</dbReference>
<dbReference type="EMBL" id="DAAWNC010000008">
    <property type="protein sequence ID" value="HAF8579465.1"/>
    <property type="molecule type" value="Genomic_DNA"/>
</dbReference>
<dbReference type="Gene3D" id="1.10.10.1400">
    <property type="entry name" value="Terminase, small subunit, N-terminal DNA-binding domain, HTH motif"/>
    <property type="match status" value="1"/>
</dbReference>
<evidence type="ECO:0000313" key="2">
    <source>
        <dbReference type="EMBL" id="HAF8579465.1"/>
    </source>
</evidence>
<proteinExistence type="predicted"/>
<dbReference type="InterPro" id="IPR005335">
    <property type="entry name" value="Terminase_ssu"/>
</dbReference>
<dbReference type="AlphaFoldDB" id="A0A754EA52"/>
<dbReference type="GO" id="GO:0051276">
    <property type="term" value="P:chromosome organization"/>
    <property type="evidence" value="ECO:0007669"/>
    <property type="project" value="InterPro"/>
</dbReference>
<feature type="compositionally biased region" description="Basic and acidic residues" evidence="1">
    <location>
        <begin position="25"/>
        <end position="39"/>
    </location>
</feature>
<gene>
    <name evidence="2" type="ORF">G5T75_003409</name>
</gene>